<dbReference type="AlphaFoldDB" id="A0A2S7K4M7"/>
<proteinExistence type="inferred from homology"/>
<evidence type="ECO:0000313" key="3">
    <source>
        <dbReference type="Proteomes" id="UP000239504"/>
    </source>
</evidence>
<dbReference type="GO" id="GO:0016117">
    <property type="term" value="P:carotenoid biosynthetic process"/>
    <property type="evidence" value="ECO:0007669"/>
    <property type="project" value="InterPro"/>
</dbReference>
<dbReference type="Proteomes" id="UP000239504">
    <property type="component" value="Unassembled WGS sequence"/>
</dbReference>
<sequence>MSDIDLAILGGGLAGGLAALALHRRKPDLSVALIEAGPRLGGEHTWSFHDTDLTREGMALIEPLISYKWPAQQVKFPAYERRLSTGYNSIASSRFHDVLMEMLGAAVRLEAPVDKASPESVTLKSGETIRARAVLDCRGAAASPHLKLGFQKFVGQELRLAAPHGFDAPVIMDATVPQIDGYRFIYVLPFDERTLLIEDTRYADGPGLPVDVFRKEIADYAAAQGWRIEEVIREEEGVLPIALGGDIDAFWDAPQQGVEGPLARGGMRAGLFHPLTGYSLPDAVALALEIAGQDDLSAPALYNVTRGHSTRAWRERSYYRFLTRMLFLAASPEKRYRVLQRFYKMPEPLIERFYAGRSGFADKARILMGKPPVPVVKAAGVMREESVMGNG</sequence>
<dbReference type="InterPro" id="IPR036188">
    <property type="entry name" value="FAD/NAD-bd_sf"/>
</dbReference>
<comment type="caution">
    <text evidence="2">The sequence shown here is derived from an EMBL/GenBank/DDBJ whole genome shotgun (WGS) entry which is preliminary data.</text>
</comment>
<dbReference type="GO" id="GO:0016705">
    <property type="term" value="F:oxidoreductase activity, acting on paired donors, with incorporation or reduction of molecular oxygen"/>
    <property type="evidence" value="ECO:0007669"/>
    <property type="project" value="InterPro"/>
</dbReference>
<gene>
    <name evidence="2" type="primary">crtY</name>
    <name evidence="2" type="ORF">CW354_11685</name>
</gene>
<accession>A0A2S7K4M7</accession>
<reference evidence="2 3" key="1">
    <citation type="submission" date="2017-12" db="EMBL/GenBank/DDBJ databases">
        <authorList>
            <person name="Hurst M.R.H."/>
        </authorList>
    </citation>
    <scope>NUCLEOTIDE SEQUENCE [LARGE SCALE GENOMIC DNA]</scope>
    <source>
        <strain evidence="2 3">SY-3-19</strain>
    </source>
</reference>
<dbReference type="OrthoDB" id="5793379at2"/>
<keyword evidence="3" id="KW-1185">Reference proteome</keyword>
<evidence type="ECO:0000256" key="1">
    <source>
        <dbReference type="ARBA" id="ARBA00006599"/>
    </source>
</evidence>
<dbReference type="SUPFAM" id="SSF51905">
    <property type="entry name" value="FAD/NAD(P)-binding domain"/>
    <property type="match status" value="1"/>
</dbReference>
<dbReference type="RefSeq" id="WP_104830277.1">
    <property type="nucleotide sequence ID" value="NZ_PJCH01000007.1"/>
</dbReference>
<dbReference type="InterPro" id="IPR008461">
    <property type="entry name" value="CrtY"/>
</dbReference>
<dbReference type="Gene3D" id="3.50.50.60">
    <property type="entry name" value="FAD/NAD(P)-binding domain"/>
    <property type="match status" value="1"/>
</dbReference>
<dbReference type="InterPro" id="IPR010108">
    <property type="entry name" value="Lycopene_cyclase_b/e"/>
</dbReference>
<dbReference type="Pfam" id="PF05834">
    <property type="entry name" value="Lycopene_cycl"/>
    <property type="match status" value="1"/>
</dbReference>
<dbReference type="EMBL" id="PJCH01000007">
    <property type="protein sequence ID" value="PQA87460.1"/>
    <property type="molecule type" value="Genomic_DNA"/>
</dbReference>
<comment type="similarity">
    <text evidence="1">Belongs to the lycopene cyclase family.</text>
</comment>
<evidence type="ECO:0000313" key="2">
    <source>
        <dbReference type="EMBL" id="PQA87460.1"/>
    </source>
</evidence>
<name>A0A2S7K4M7_9PROT</name>
<dbReference type="GO" id="GO:0045436">
    <property type="term" value="F:lycopene beta cyclase activity"/>
    <property type="evidence" value="ECO:0007669"/>
    <property type="project" value="InterPro"/>
</dbReference>
<organism evidence="2 3">
    <name type="scientific">Hyphococcus luteus</name>
    <dbReference type="NCBI Taxonomy" id="2058213"/>
    <lineage>
        <taxon>Bacteria</taxon>
        <taxon>Pseudomonadati</taxon>
        <taxon>Pseudomonadota</taxon>
        <taxon>Alphaproteobacteria</taxon>
        <taxon>Parvularculales</taxon>
        <taxon>Parvularculaceae</taxon>
        <taxon>Hyphococcus</taxon>
    </lineage>
</organism>
<dbReference type="NCBIfam" id="TIGR01789">
    <property type="entry name" value="lycopene_cycl"/>
    <property type="match status" value="1"/>
</dbReference>
<protein>
    <submittedName>
        <fullName evidence="2">Lycopene cyclase</fullName>
    </submittedName>
</protein>
<dbReference type="NCBIfam" id="TIGR01790">
    <property type="entry name" value="carotene-cycl"/>
    <property type="match status" value="1"/>
</dbReference>